<dbReference type="PANTHER" id="PTHR10457">
    <property type="entry name" value="MEVALONATE KINASE/GALACTOKINASE"/>
    <property type="match status" value="1"/>
</dbReference>
<dbReference type="EMBL" id="PYMB01000019">
    <property type="protein sequence ID" value="PSW08717.1"/>
    <property type="molecule type" value="Genomic_DNA"/>
</dbReference>
<dbReference type="InterPro" id="IPR014721">
    <property type="entry name" value="Ribsml_uS5_D2-typ_fold_subgr"/>
</dbReference>
<evidence type="ECO:0000259" key="14">
    <source>
        <dbReference type="Pfam" id="PF08544"/>
    </source>
</evidence>
<dbReference type="SUPFAM" id="SSF54211">
    <property type="entry name" value="Ribosomal protein S5 domain 2-like"/>
    <property type="match status" value="1"/>
</dbReference>
<evidence type="ECO:0000256" key="7">
    <source>
        <dbReference type="ARBA" id="ARBA00022840"/>
    </source>
</evidence>
<dbReference type="HAMAP" id="MF_00246">
    <property type="entry name" value="Galactokinase"/>
    <property type="match status" value="1"/>
</dbReference>
<evidence type="ECO:0000256" key="5">
    <source>
        <dbReference type="ARBA" id="ARBA00022741"/>
    </source>
</evidence>
<evidence type="ECO:0000259" key="13">
    <source>
        <dbReference type="Pfam" id="PF00288"/>
    </source>
</evidence>
<comment type="function">
    <text evidence="11">Catalyzes the transfer of the gamma-phosphate of ATP to D-galactose to form alpha-D-galactose-1-phosphate (Gal-1-P).</text>
</comment>
<dbReference type="OrthoDB" id="250531at2"/>
<evidence type="ECO:0000259" key="15">
    <source>
        <dbReference type="Pfam" id="PF10509"/>
    </source>
</evidence>
<keyword evidence="10 11" id="KW-0119">Carbohydrate metabolism</keyword>
<dbReference type="GO" id="GO:0004335">
    <property type="term" value="F:galactokinase activity"/>
    <property type="evidence" value="ECO:0007669"/>
    <property type="project" value="UniProtKB-UniRule"/>
</dbReference>
<dbReference type="PIRSF" id="PIRSF000530">
    <property type="entry name" value="Galactokinase"/>
    <property type="match status" value="1"/>
</dbReference>
<sequence>MSKTQLLIDAVNTSFSSVLGYQATHLIQAPGRVNLIGEHTDYNDGFVLPCAIDYQAVVAAARRDDNIVRVVSVDYDNQTKEFDLTSEITFDEECMWINYIKGVVKCLRGRGYEFAGADIAVSGNVPQGAGLSSSAALEVVIGQTFKTLYALEISQQEIALNGQQAENEFVGCNCGIMDQLISAEGEENHALLIDCRSLETKAVSMPEDMAVVIINSNKKRGLVDSEYNTRREQCEEAARIFGVKALRDVTIEQFNARVDELDEMVAKRARHVITENDRTEEAAIALSKGDIKRMGELMAESHASMRDDFEITVREIDYIVDTVKAVIGDQGGVRMTGGGFGGCVVSIVPPALVEEVKAVLAEKYEAETGLKETIYVCKAKAGAGVIA</sequence>
<evidence type="ECO:0000256" key="3">
    <source>
        <dbReference type="ARBA" id="ARBA00022679"/>
    </source>
</evidence>
<dbReference type="InterPro" id="IPR019539">
    <property type="entry name" value="GalKase_N"/>
</dbReference>
<keyword evidence="5 11" id="KW-0547">Nucleotide-binding</keyword>
<dbReference type="Pfam" id="PF00288">
    <property type="entry name" value="GHMP_kinases_N"/>
    <property type="match status" value="1"/>
</dbReference>
<gene>
    <name evidence="11" type="primary">galK</name>
    <name evidence="16" type="ORF">C9J01_22940</name>
</gene>
<name>A0A2T3N7D4_9GAMM</name>
<keyword evidence="8 11" id="KW-0460">Magnesium</keyword>
<accession>A0A2T3N7D4</accession>
<dbReference type="EC" id="2.7.1.6" evidence="11 12"/>
<keyword evidence="6 11" id="KW-0418">Kinase</keyword>
<dbReference type="InterPro" id="IPR013750">
    <property type="entry name" value="GHMP_kinase_C_dom"/>
</dbReference>
<dbReference type="Pfam" id="PF10509">
    <property type="entry name" value="GalKase_gal_bdg"/>
    <property type="match status" value="1"/>
</dbReference>
<feature type="binding site" evidence="11">
    <location>
        <position position="134"/>
    </location>
    <ligand>
        <name>Mg(2+)</name>
        <dbReference type="ChEBI" id="CHEBI:18420"/>
    </ligand>
</feature>
<dbReference type="Gene3D" id="3.30.230.10">
    <property type="match status" value="1"/>
</dbReference>
<dbReference type="GO" id="GO:0005524">
    <property type="term" value="F:ATP binding"/>
    <property type="evidence" value="ECO:0007669"/>
    <property type="project" value="UniProtKB-UniRule"/>
</dbReference>
<comment type="catalytic activity">
    <reaction evidence="11">
        <text>alpha-D-galactose + ATP = alpha-D-galactose 1-phosphate + ADP + H(+)</text>
        <dbReference type="Rhea" id="RHEA:13553"/>
        <dbReference type="ChEBI" id="CHEBI:15378"/>
        <dbReference type="ChEBI" id="CHEBI:28061"/>
        <dbReference type="ChEBI" id="CHEBI:30616"/>
        <dbReference type="ChEBI" id="CHEBI:58336"/>
        <dbReference type="ChEBI" id="CHEBI:456216"/>
        <dbReference type="EC" id="2.7.1.6"/>
    </reaction>
</comment>
<evidence type="ECO:0000256" key="11">
    <source>
        <dbReference type="HAMAP-Rule" id="MF_00246"/>
    </source>
</evidence>
<feature type="active site" description="Proton acceptor" evidence="11">
    <location>
        <position position="178"/>
    </location>
</feature>
<dbReference type="PROSITE" id="PS00627">
    <property type="entry name" value="GHMP_KINASES_ATP"/>
    <property type="match status" value="1"/>
</dbReference>
<keyword evidence="2 11" id="KW-0963">Cytoplasm</keyword>
<feature type="binding site" evidence="11">
    <location>
        <begin position="38"/>
        <end position="41"/>
    </location>
    <ligand>
        <name>substrate</name>
    </ligand>
</feature>
<dbReference type="InterPro" id="IPR006203">
    <property type="entry name" value="GHMP_knse_ATP-bd_CS"/>
</dbReference>
<feature type="binding site" evidence="11">
    <location>
        <position position="227"/>
    </location>
    <ligand>
        <name>substrate</name>
    </ligand>
</feature>
<keyword evidence="7 11" id="KW-0067">ATP-binding</keyword>
<dbReference type="FunFam" id="3.30.70.890:FF:000001">
    <property type="entry name" value="Galactokinase"/>
    <property type="match status" value="1"/>
</dbReference>
<comment type="similarity">
    <text evidence="1 11">Belongs to the GHMP kinase family. GalK subfamily.</text>
</comment>
<comment type="pathway">
    <text evidence="11">Carbohydrate metabolism; galactose metabolism.</text>
</comment>
<keyword evidence="3 11" id="KW-0808">Transferase</keyword>
<evidence type="ECO:0000256" key="1">
    <source>
        <dbReference type="ARBA" id="ARBA00006566"/>
    </source>
</evidence>
<keyword evidence="9 11" id="KW-0299">Galactose metabolism</keyword>
<dbReference type="Pfam" id="PF08544">
    <property type="entry name" value="GHMP_kinases_C"/>
    <property type="match status" value="1"/>
</dbReference>
<dbReference type="GO" id="GO:0000287">
    <property type="term" value="F:magnesium ion binding"/>
    <property type="evidence" value="ECO:0007669"/>
    <property type="project" value="UniProtKB-UniRule"/>
</dbReference>
<dbReference type="InterPro" id="IPR022963">
    <property type="entry name" value="Galactokinase_bac"/>
</dbReference>
<feature type="domain" description="GHMP kinase C-terminal" evidence="14">
    <location>
        <begin position="284"/>
        <end position="365"/>
    </location>
</feature>
<dbReference type="NCBIfam" id="NF003705">
    <property type="entry name" value="PRK05322.1"/>
    <property type="match status" value="1"/>
</dbReference>
<evidence type="ECO:0000256" key="6">
    <source>
        <dbReference type="ARBA" id="ARBA00022777"/>
    </source>
</evidence>
<dbReference type="InterPro" id="IPR019741">
    <property type="entry name" value="Galactokinase_CS"/>
</dbReference>
<dbReference type="PROSITE" id="PS00106">
    <property type="entry name" value="GALACTOKINASE"/>
    <property type="match status" value="1"/>
</dbReference>
<dbReference type="SUPFAM" id="SSF55060">
    <property type="entry name" value="GHMP Kinase, C-terminal domain"/>
    <property type="match status" value="1"/>
</dbReference>
<feature type="binding site" evidence="11">
    <location>
        <position position="72"/>
    </location>
    <ligand>
        <name>ATP</name>
        <dbReference type="ChEBI" id="CHEBI:30616"/>
    </ligand>
</feature>
<comment type="caution">
    <text evidence="16">The sequence shown here is derived from an EMBL/GenBank/DDBJ whole genome shotgun (WGS) entry which is preliminary data.</text>
</comment>
<evidence type="ECO:0000256" key="4">
    <source>
        <dbReference type="ARBA" id="ARBA00022723"/>
    </source>
</evidence>
<dbReference type="InterPro" id="IPR036554">
    <property type="entry name" value="GHMP_kinase_C_sf"/>
</dbReference>
<dbReference type="UniPathway" id="UPA00214"/>
<dbReference type="PRINTS" id="PR00959">
    <property type="entry name" value="MEVGALKINASE"/>
</dbReference>
<evidence type="ECO:0000256" key="2">
    <source>
        <dbReference type="ARBA" id="ARBA00022490"/>
    </source>
</evidence>
<evidence type="ECO:0000256" key="10">
    <source>
        <dbReference type="ARBA" id="ARBA00023277"/>
    </source>
</evidence>
<feature type="site" description="Transition state stabilizer" evidence="11">
    <location>
        <position position="32"/>
    </location>
</feature>
<evidence type="ECO:0000313" key="17">
    <source>
        <dbReference type="Proteomes" id="UP000241346"/>
    </source>
</evidence>
<evidence type="ECO:0000256" key="8">
    <source>
        <dbReference type="ARBA" id="ARBA00022842"/>
    </source>
</evidence>
<feature type="binding site" evidence="11">
    <location>
        <position position="166"/>
    </location>
    <ligand>
        <name>Mg(2+)</name>
        <dbReference type="ChEBI" id="CHEBI:18420"/>
    </ligand>
</feature>
<dbReference type="NCBIfam" id="TIGR00131">
    <property type="entry name" value="gal_kin"/>
    <property type="match status" value="1"/>
</dbReference>
<dbReference type="InterPro" id="IPR006204">
    <property type="entry name" value="GHMP_kinase_N_dom"/>
</dbReference>
<evidence type="ECO:0000256" key="9">
    <source>
        <dbReference type="ARBA" id="ARBA00023144"/>
    </source>
</evidence>
<dbReference type="GO" id="GO:0005829">
    <property type="term" value="C:cytosol"/>
    <property type="evidence" value="ECO:0007669"/>
    <property type="project" value="TreeGrafter"/>
</dbReference>
<dbReference type="Proteomes" id="UP000241346">
    <property type="component" value="Unassembled WGS sequence"/>
</dbReference>
<dbReference type="NCBIfam" id="NF003472">
    <property type="entry name" value="PRK05101.1"/>
    <property type="match status" value="1"/>
</dbReference>
<feature type="domain" description="GHMP kinase N-terminal" evidence="13">
    <location>
        <begin position="98"/>
        <end position="185"/>
    </location>
</feature>
<proteinExistence type="inferred from homology"/>
<protein>
    <recommendedName>
        <fullName evidence="11 12">Galactokinase</fullName>
        <ecNumber evidence="11 12">2.7.1.6</ecNumber>
    </recommendedName>
    <alternativeName>
        <fullName evidence="11">Galactose kinase</fullName>
    </alternativeName>
</protein>
<dbReference type="PANTHER" id="PTHR10457:SF7">
    <property type="entry name" value="GALACTOKINASE-RELATED"/>
    <property type="match status" value="1"/>
</dbReference>
<dbReference type="InterPro" id="IPR006206">
    <property type="entry name" value="Mevalonate/galactokinase"/>
</dbReference>
<organism evidence="16 17">
    <name type="scientific">Photobacterium rosenbergii</name>
    <dbReference type="NCBI Taxonomy" id="294936"/>
    <lineage>
        <taxon>Bacteria</taxon>
        <taxon>Pseudomonadati</taxon>
        <taxon>Pseudomonadota</taxon>
        <taxon>Gammaproteobacteria</taxon>
        <taxon>Vibrionales</taxon>
        <taxon>Vibrionaceae</taxon>
        <taxon>Photobacterium</taxon>
    </lineage>
</organism>
<reference evidence="16 17" key="1">
    <citation type="submission" date="2018-03" db="EMBL/GenBank/DDBJ databases">
        <title>Whole genome sequencing of Histamine producing bacteria.</title>
        <authorList>
            <person name="Butler K."/>
        </authorList>
    </citation>
    <scope>NUCLEOTIDE SEQUENCE [LARGE SCALE GENOMIC DNA]</scope>
    <source>
        <strain evidence="16 17">DSM 19138</strain>
    </source>
</reference>
<dbReference type="InterPro" id="IPR020568">
    <property type="entry name" value="Ribosomal_Su5_D2-typ_SF"/>
</dbReference>
<dbReference type="RefSeq" id="WP_107300457.1">
    <property type="nucleotide sequence ID" value="NZ_PYMB01000019.1"/>
</dbReference>
<dbReference type="InterPro" id="IPR000705">
    <property type="entry name" value="Galactokinase"/>
</dbReference>
<dbReference type="AlphaFoldDB" id="A0A2T3N7D4"/>
<dbReference type="Gene3D" id="3.30.70.890">
    <property type="entry name" value="GHMP kinase, C-terminal domain"/>
    <property type="match status" value="1"/>
</dbReference>
<dbReference type="FunFam" id="3.30.230.10:FF:000017">
    <property type="entry name" value="Galactokinase"/>
    <property type="match status" value="1"/>
</dbReference>
<comment type="subcellular location">
    <subcellularLocation>
        <location evidence="11">Cytoplasm</location>
    </subcellularLocation>
</comment>
<dbReference type="PRINTS" id="PR00473">
    <property type="entry name" value="GALCTOKINASE"/>
</dbReference>
<feature type="binding site" evidence="11">
    <location>
        <begin position="128"/>
        <end position="134"/>
    </location>
    <ligand>
        <name>ATP</name>
        <dbReference type="ChEBI" id="CHEBI:30616"/>
    </ligand>
</feature>
<dbReference type="GO" id="GO:0006012">
    <property type="term" value="P:galactose metabolic process"/>
    <property type="evidence" value="ECO:0007669"/>
    <property type="project" value="UniProtKB-UniRule"/>
</dbReference>
<evidence type="ECO:0000256" key="12">
    <source>
        <dbReference type="NCBIfam" id="TIGR00131"/>
    </source>
</evidence>
<feature type="domain" description="Galactokinase N-terminal" evidence="15">
    <location>
        <begin position="14"/>
        <end position="62"/>
    </location>
</feature>
<keyword evidence="4 11" id="KW-0479">Metal-binding</keyword>
<evidence type="ECO:0000313" key="16">
    <source>
        <dbReference type="EMBL" id="PSW08717.1"/>
    </source>
</evidence>